<dbReference type="InterPro" id="IPR003439">
    <property type="entry name" value="ABC_transporter-like_ATP-bd"/>
</dbReference>
<dbReference type="PROSITE" id="PS50893">
    <property type="entry name" value="ABC_TRANSPORTER_2"/>
    <property type="match status" value="1"/>
</dbReference>
<keyword evidence="8" id="KW-1278">Translocase</keyword>
<dbReference type="PANTHER" id="PTHR43423">
    <property type="entry name" value="ABC TRANSPORTER I FAMILY MEMBER 17"/>
    <property type="match status" value="1"/>
</dbReference>
<dbReference type="Pfam" id="PF00005">
    <property type="entry name" value="ABC_tran"/>
    <property type="match status" value="1"/>
</dbReference>
<evidence type="ECO:0000256" key="3">
    <source>
        <dbReference type="ARBA" id="ARBA00022475"/>
    </source>
</evidence>
<dbReference type="GO" id="GO:0005886">
    <property type="term" value="C:plasma membrane"/>
    <property type="evidence" value="ECO:0007669"/>
    <property type="project" value="UniProtKB-SubCell"/>
</dbReference>
<dbReference type="PANTHER" id="PTHR43423:SF3">
    <property type="entry name" value="PHOSPHATE IMPORT ATP-BINDING PROTEIN PSTB"/>
    <property type="match status" value="1"/>
</dbReference>
<dbReference type="CDD" id="cd03260">
    <property type="entry name" value="ABC_PstB_phosphate_transporter"/>
    <property type="match status" value="1"/>
</dbReference>
<dbReference type="InterPro" id="IPR003593">
    <property type="entry name" value="AAA+_ATPase"/>
</dbReference>
<dbReference type="SMART" id="SM00382">
    <property type="entry name" value="AAA"/>
    <property type="match status" value="1"/>
</dbReference>
<evidence type="ECO:0000256" key="8">
    <source>
        <dbReference type="ARBA" id="ARBA00022967"/>
    </source>
</evidence>
<evidence type="ECO:0000313" key="12">
    <source>
        <dbReference type="EMBL" id="PWK13626.1"/>
    </source>
</evidence>
<dbReference type="FunFam" id="3.40.50.300:FF:000132">
    <property type="entry name" value="Phosphate import ATP-binding protein PstB"/>
    <property type="match status" value="1"/>
</dbReference>
<protein>
    <submittedName>
        <fullName evidence="12">Phosphate ABC transporter ATP-binding protein (PhoT family)</fullName>
    </submittedName>
</protein>
<dbReference type="InterPro" id="IPR017871">
    <property type="entry name" value="ABC_transporter-like_CS"/>
</dbReference>
<proteinExistence type="predicted"/>
<evidence type="ECO:0000256" key="7">
    <source>
        <dbReference type="ARBA" id="ARBA00022840"/>
    </source>
</evidence>
<keyword evidence="2" id="KW-0813">Transport</keyword>
<keyword evidence="6" id="KW-0547">Nucleotide-binding</keyword>
<organism evidence="12 13">
    <name type="scientific">Psychrobacter immobilis</name>
    <dbReference type="NCBI Taxonomy" id="498"/>
    <lineage>
        <taxon>Bacteria</taxon>
        <taxon>Pseudomonadati</taxon>
        <taxon>Pseudomonadota</taxon>
        <taxon>Gammaproteobacteria</taxon>
        <taxon>Moraxellales</taxon>
        <taxon>Moraxellaceae</taxon>
        <taxon>Psychrobacter</taxon>
    </lineage>
</organism>
<dbReference type="SUPFAM" id="SSF52540">
    <property type="entry name" value="P-loop containing nucleoside triphosphate hydrolases"/>
    <property type="match status" value="1"/>
</dbReference>
<keyword evidence="13" id="KW-1185">Reference proteome</keyword>
<dbReference type="PROSITE" id="PS00211">
    <property type="entry name" value="ABC_TRANSPORTER_1"/>
    <property type="match status" value="1"/>
</dbReference>
<comment type="subcellular location">
    <subcellularLocation>
        <location evidence="1">Cell inner membrane</location>
        <topology evidence="1">Peripheral membrane protein</topology>
    </subcellularLocation>
</comment>
<reference evidence="12 13" key="1">
    <citation type="submission" date="2018-05" db="EMBL/GenBank/DDBJ databases">
        <title>Genomic Encyclopedia of Type Strains, Phase IV (KMG-IV): sequencing the most valuable type-strain genomes for metagenomic binning, comparative biology and taxonomic classification.</title>
        <authorList>
            <person name="Goeker M."/>
        </authorList>
    </citation>
    <scope>NUCLEOTIDE SEQUENCE [LARGE SCALE GENOMIC DNA]</scope>
    <source>
        <strain evidence="12 13">DSM 7229</strain>
    </source>
</reference>
<dbReference type="EMBL" id="QGGM01000004">
    <property type="protein sequence ID" value="PWK13626.1"/>
    <property type="molecule type" value="Genomic_DNA"/>
</dbReference>
<evidence type="ECO:0000259" key="11">
    <source>
        <dbReference type="PROSITE" id="PS50893"/>
    </source>
</evidence>
<keyword evidence="3" id="KW-1003">Cell membrane</keyword>
<dbReference type="InterPro" id="IPR027417">
    <property type="entry name" value="P-loop_NTPase"/>
</dbReference>
<dbReference type="GO" id="GO:0005524">
    <property type="term" value="F:ATP binding"/>
    <property type="evidence" value="ECO:0007669"/>
    <property type="project" value="UniProtKB-KW"/>
</dbReference>
<keyword evidence="7 12" id="KW-0067">ATP-binding</keyword>
<feature type="domain" description="ABC transporter" evidence="11">
    <location>
        <begin position="66"/>
        <end position="307"/>
    </location>
</feature>
<gene>
    <name evidence="12" type="ORF">C8D84_104108</name>
</gene>
<evidence type="ECO:0000256" key="1">
    <source>
        <dbReference type="ARBA" id="ARBA00004417"/>
    </source>
</evidence>
<dbReference type="GO" id="GO:0005315">
    <property type="term" value="F:phosphate transmembrane transporter activity"/>
    <property type="evidence" value="ECO:0007669"/>
    <property type="project" value="InterPro"/>
</dbReference>
<dbReference type="Gene3D" id="3.40.50.300">
    <property type="entry name" value="P-loop containing nucleotide triphosphate hydrolases"/>
    <property type="match status" value="1"/>
</dbReference>
<evidence type="ECO:0000313" key="13">
    <source>
        <dbReference type="Proteomes" id="UP000245655"/>
    </source>
</evidence>
<evidence type="ECO:0000256" key="10">
    <source>
        <dbReference type="ARBA" id="ARBA00054713"/>
    </source>
</evidence>
<keyword evidence="4" id="KW-0997">Cell inner membrane</keyword>
<comment type="caution">
    <text evidence="12">The sequence shown here is derived from an EMBL/GenBank/DDBJ whole genome shotgun (WGS) entry which is preliminary data.</text>
</comment>
<dbReference type="Proteomes" id="UP000245655">
    <property type="component" value="Unassembled WGS sequence"/>
</dbReference>
<keyword evidence="5" id="KW-0592">Phosphate transport</keyword>
<evidence type="ECO:0000256" key="2">
    <source>
        <dbReference type="ARBA" id="ARBA00022448"/>
    </source>
</evidence>
<name>A0A2V2A3Z0_PSYIM</name>
<sequence length="312" mass="34821">MNDVMSKIRTKKPVDKFNAADKFNPTTDSLLNRPMSTAAQMEQPDIASLTKQTLHDIPKNMPAAKMQIRDLNFYYGDFQALKNINIDIPDKKVTAFIGPSGCGKSTLLRTFNRMYDLYPGMRAEGNINLDGNNILGKDVDVNLLRAQVGMVFQKPTPFPMSIYDNVAFGVRLYEKLSKAELDNRVEWALKKSALWPEVKGKLKASGLSLSGGQQQRLCIARSVATKPEVLLLDEPTSALDPISTGAIEDLIEDLKQDYTIAIVTHNMQQAARVSDYTVYMYLGDMIEMGETDQIFTKPAQTATEDYITGRYG</sequence>
<dbReference type="NCBIfam" id="TIGR00972">
    <property type="entry name" value="3a0107s01c2"/>
    <property type="match status" value="1"/>
</dbReference>
<evidence type="ECO:0000256" key="4">
    <source>
        <dbReference type="ARBA" id="ARBA00022519"/>
    </source>
</evidence>
<comment type="function">
    <text evidence="10">Part of the ABC transporter complex PstSACB involved in phosphate import. Responsible for energy coupling to the transport system.</text>
</comment>
<dbReference type="InterPro" id="IPR005670">
    <property type="entry name" value="PstB-like"/>
</dbReference>
<dbReference type="GO" id="GO:0016887">
    <property type="term" value="F:ATP hydrolysis activity"/>
    <property type="evidence" value="ECO:0007669"/>
    <property type="project" value="InterPro"/>
</dbReference>
<accession>A0A2V2A3Z0</accession>
<evidence type="ECO:0000256" key="5">
    <source>
        <dbReference type="ARBA" id="ARBA00022592"/>
    </source>
</evidence>
<dbReference type="GO" id="GO:0035435">
    <property type="term" value="P:phosphate ion transmembrane transport"/>
    <property type="evidence" value="ECO:0007669"/>
    <property type="project" value="InterPro"/>
</dbReference>
<evidence type="ECO:0000256" key="9">
    <source>
        <dbReference type="ARBA" id="ARBA00023136"/>
    </source>
</evidence>
<evidence type="ECO:0000256" key="6">
    <source>
        <dbReference type="ARBA" id="ARBA00022741"/>
    </source>
</evidence>
<keyword evidence="9" id="KW-0472">Membrane</keyword>
<dbReference type="AlphaFoldDB" id="A0A2V2A3Z0"/>